<dbReference type="PANTHER" id="PTHR12858">
    <property type="entry name" value="RIBOSOME BIOGENESIS PROTEIN"/>
    <property type="match status" value="1"/>
</dbReference>
<dbReference type="GO" id="GO:0003924">
    <property type="term" value="F:GTPase activity"/>
    <property type="evidence" value="ECO:0007669"/>
    <property type="project" value="TreeGrafter"/>
</dbReference>
<dbReference type="GO" id="GO:0005525">
    <property type="term" value="F:GTP binding"/>
    <property type="evidence" value="ECO:0007669"/>
    <property type="project" value="TreeGrafter"/>
</dbReference>
<protein>
    <submittedName>
        <fullName evidence="7">Ribosome biogenesis protein bms1-like</fullName>
    </submittedName>
</protein>
<dbReference type="InterPro" id="IPR030387">
    <property type="entry name" value="G_Bms1/Tsr1_dom"/>
</dbReference>
<dbReference type="GO" id="GO:0000479">
    <property type="term" value="P:endonucleolytic cleavage of tricistronic rRNA transcript (SSU-rRNA, 5.8S rRNA, LSU-rRNA)"/>
    <property type="evidence" value="ECO:0007669"/>
    <property type="project" value="TreeGrafter"/>
</dbReference>
<keyword evidence="6" id="KW-1185">Reference proteome</keyword>
<name>A0A6P6YDA0_DERPT</name>
<reference evidence="7" key="1">
    <citation type="submission" date="2025-08" db="UniProtKB">
        <authorList>
            <consortium name="RefSeq"/>
        </authorList>
    </citation>
    <scope>IDENTIFICATION</scope>
    <source>
        <strain evidence="7">Airmid</strain>
    </source>
</reference>
<dbReference type="SUPFAM" id="SSF52540">
    <property type="entry name" value="P-loop containing nucleoside triphosphate hydrolases"/>
    <property type="match status" value="1"/>
</dbReference>
<dbReference type="GO" id="GO:0000462">
    <property type="term" value="P:maturation of SSU-rRNA from tricistronic rRNA transcript (SSU-rRNA, 5.8S rRNA, LSU-rRNA)"/>
    <property type="evidence" value="ECO:0007669"/>
    <property type="project" value="TreeGrafter"/>
</dbReference>
<feature type="compositionally biased region" description="Basic and acidic residues" evidence="4">
    <location>
        <begin position="1020"/>
        <end position="1033"/>
    </location>
</feature>
<dbReference type="Pfam" id="PF08142">
    <property type="entry name" value="AARP2CN"/>
    <property type="match status" value="1"/>
</dbReference>
<dbReference type="InterPro" id="IPR012948">
    <property type="entry name" value="AARP2CN"/>
</dbReference>
<feature type="compositionally biased region" description="Basic residues" evidence="4">
    <location>
        <begin position="9"/>
        <end position="23"/>
    </location>
</feature>
<evidence type="ECO:0000256" key="4">
    <source>
        <dbReference type="SAM" id="MobiDB-lite"/>
    </source>
</evidence>
<feature type="compositionally biased region" description="Polar residues" evidence="4">
    <location>
        <begin position="1035"/>
        <end position="1047"/>
    </location>
</feature>
<dbReference type="InterPro" id="IPR007034">
    <property type="entry name" value="BMS1_TSR1_C"/>
</dbReference>
<evidence type="ECO:0000256" key="1">
    <source>
        <dbReference type="ARBA" id="ARBA00004604"/>
    </source>
</evidence>
<evidence type="ECO:0000256" key="2">
    <source>
        <dbReference type="ARBA" id="ARBA00022517"/>
    </source>
</evidence>
<comment type="subcellular location">
    <subcellularLocation>
        <location evidence="1">Nucleus</location>
        <location evidence="1">Nucleolus</location>
    </subcellularLocation>
</comment>
<organism evidence="6 7">
    <name type="scientific">Dermatophagoides pteronyssinus</name>
    <name type="common">European house dust mite</name>
    <dbReference type="NCBI Taxonomy" id="6956"/>
    <lineage>
        <taxon>Eukaryota</taxon>
        <taxon>Metazoa</taxon>
        <taxon>Ecdysozoa</taxon>
        <taxon>Arthropoda</taxon>
        <taxon>Chelicerata</taxon>
        <taxon>Arachnida</taxon>
        <taxon>Acari</taxon>
        <taxon>Acariformes</taxon>
        <taxon>Sarcoptiformes</taxon>
        <taxon>Astigmata</taxon>
        <taxon>Psoroptidia</taxon>
        <taxon>Analgoidea</taxon>
        <taxon>Pyroglyphidae</taxon>
        <taxon>Dermatophagoidinae</taxon>
        <taxon>Dermatophagoides</taxon>
    </lineage>
</organism>
<keyword evidence="2" id="KW-0690">Ribosome biogenesis</keyword>
<evidence type="ECO:0000313" key="6">
    <source>
        <dbReference type="Proteomes" id="UP000515146"/>
    </source>
</evidence>
<evidence type="ECO:0000259" key="5">
    <source>
        <dbReference type="PROSITE" id="PS51714"/>
    </source>
</evidence>
<feature type="compositionally biased region" description="Basic residues" evidence="4">
    <location>
        <begin position="1006"/>
        <end position="1019"/>
    </location>
</feature>
<dbReference type="KEGG" id="dpte:113796772"/>
<keyword evidence="3" id="KW-0539">Nucleus</keyword>
<accession>A0A6P6YDA0</accession>
<feature type="region of interest" description="Disordered" evidence="4">
    <location>
        <begin position="547"/>
        <end position="599"/>
    </location>
</feature>
<dbReference type="InParanoid" id="A0A6P6YDA0"/>
<dbReference type="SMART" id="SM00785">
    <property type="entry name" value="AARP2CN"/>
    <property type="match status" value="1"/>
</dbReference>
<dbReference type="Gene3D" id="3.40.50.300">
    <property type="entry name" value="P-loop containing nucleotide triphosphate hydrolases"/>
    <property type="match status" value="2"/>
</dbReference>
<dbReference type="SMART" id="SM01362">
    <property type="entry name" value="DUF663"/>
    <property type="match status" value="1"/>
</dbReference>
<dbReference type="PROSITE" id="PS51714">
    <property type="entry name" value="G_BMS1"/>
    <property type="match status" value="1"/>
</dbReference>
<dbReference type="RefSeq" id="XP_027202871.1">
    <property type="nucleotide sequence ID" value="XM_027347070.1"/>
</dbReference>
<feature type="compositionally biased region" description="Basic and acidic residues" evidence="4">
    <location>
        <begin position="547"/>
        <end position="558"/>
    </location>
</feature>
<dbReference type="PANTHER" id="PTHR12858:SF2">
    <property type="entry name" value="RIBOSOME BIOGENESIS PROTEIN BMS1 HOMOLOG"/>
    <property type="match status" value="1"/>
</dbReference>
<feature type="region of interest" description="Disordered" evidence="4">
    <location>
        <begin position="975"/>
        <end position="994"/>
    </location>
</feature>
<dbReference type="Pfam" id="PF04950">
    <property type="entry name" value="RIBIOP_C"/>
    <property type="match status" value="1"/>
</dbReference>
<evidence type="ECO:0000313" key="7">
    <source>
        <dbReference type="RefSeq" id="XP_027202871.1"/>
    </source>
</evidence>
<feature type="compositionally biased region" description="Acidic residues" evidence="4">
    <location>
        <begin position="587"/>
        <end position="599"/>
    </location>
</feature>
<dbReference type="Pfam" id="PF07693">
    <property type="entry name" value="KAP_NTPase"/>
    <property type="match status" value="1"/>
</dbReference>
<dbReference type="GO" id="GO:0034511">
    <property type="term" value="F:U3 snoRNA binding"/>
    <property type="evidence" value="ECO:0007669"/>
    <property type="project" value="TreeGrafter"/>
</dbReference>
<evidence type="ECO:0000256" key="3">
    <source>
        <dbReference type="ARBA" id="ARBA00023242"/>
    </source>
</evidence>
<dbReference type="InterPro" id="IPR011646">
    <property type="entry name" value="KAP_P-loop"/>
</dbReference>
<dbReference type="GO" id="GO:0030686">
    <property type="term" value="C:90S preribosome"/>
    <property type="evidence" value="ECO:0007669"/>
    <property type="project" value="TreeGrafter"/>
</dbReference>
<feature type="domain" description="Bms1-type G" evidence="5">
    <location>
        <begin position="72"/>
        <end position="237"/>
    </location>
</feature>
<gene>
    <name evidence="7" type="primary">LOC113796772</name>
</gene>
<dbReference type="GO" id="GO:0005730">
    <property type="term" value="C:nucleolus"/>
    <property type="evidence" value="ECO:0007669"/>
    <property type="project" value="UniProtKB-SubCell"/>
</dbReference>
<feature type="region of interest" description="Disordered" evidence="4">
    <location>
        <begin position="1"/>
        <end position="45"/>
    </location>
</feature>
<sequence length="1075" mass="123178">MTLDLAPKAHNKQSKGGKAKKKQTAIERHNPKAFTFSGGPQSVHRRVQRTAEIEQKRACYSHATDKTETSDAPPVIVVVQGPPGCGKTTLIKSLIKYYTKRSVNQLNGPVTLVVSKTRRITLIECSTEIEATLDLAKIADIALCMIDIRNGIQKDTLEFINIMKVHGFPKILGVLSFVDTFKQDKKLKLLKKKIKQRFWADLYDGAVLFYLRGMKEALYQYRDILNLCRFISVQKCEPLVWRSNHSYLLALNMTIEEANEDSCDVDFYGYLKGCLLRSHQYVTIPGFGEFNVSAVTKVPDPCEIRIINQDETEDAKPTAKAIVKQRNIYAPSCLIGQIEVQDDAIYITDYKKKEPAVKKTVVHSENVDQKKSDDESNFWNISDEEEEFSQKEDLENEPKDSAFQKTYESWNNRPDMSLEQFDYNLSDEDNSQAEVSDKEMPDTETELDSALSYISKEINFMQTTNLTKIIYSDQVFDYFDQLETVKENKPKLLSKYLSKNRHLFNINESSIRPVSEVANRLQEIDSLYETDACDVITSLEDKIENDLKTSDEDAKESFSENLSEDETSDDEGDDAGLVCDQTNDTDTLSENESQNDNDNYEVKISLDTTYKVNSLSFSIKTLKVVKKAFFATGEFDYNMQSERMKDFEAVCKQIDETLFKMRTVDPLFAECLPIPVGSYVKIRVKGISRKCIEAYRNHTHSVKPIVIGGLNANETSLTFLKCKIIRHRWAPKVLNSTEPLLFSVGWHRYQSLPYFAIEDRNSVRIRYLKYTPLYLHCLMYINGFAVPPNTGILAMKYFSRSYVDWRISLTGSVLACEPNPSIKKKLKLIGDVSKIHINTAFIINMFQSSFEVNRFRFAKIQTTSGIRGVIKKAKGEDGEFRATFEAKIQPNDTIICKTWVDVPLTAFCHPMIDTPSWDRLHTFVEIRNELKLARNKSLIDAHAYKSRDEAPKLKLPKLKIPASLVEQLPYKSMPKPLLPGSLDERNKSTEQATSEYDKLISTLLNKAKHDKKDKERKKKEKLEQKLKKAEQQNKHNLSLSQNKNGISQKDAKRLHHAYKGFEKKQALKRMKLIDE</sequence>
<feature type="compositionally biased region" description="Acidic residues" evidence="4">
    <location>
        <begin position="562"/>
        <end position="574"/>
    </location>
</feature>
<dbReference type="OrthoDB" id="10260897at2759"/>
<dbReference type="AlphaFoldDB" id="A0A6P6YDA0"/>
<feature type="region of interest" description="Disordered" evidence="4">
    <location>
        <begin position="1005"/>
        <end position="1051"/>
    </location>
</feature>
<dbReference type="InterPro" id="IPR027417">
    <property type="entry name" value="P-loop_NTPase"/>
</dbReference>
<dbReference type="InterPro" id="IPR039761">
    <property type="entry name" value="Bms1/Tsr1"/>
</dbReference>
<dbReference type="Proteomes" id="UP000515146">
    <property type="component" value="Unplaced"/>
</dbReference>
<proteinExistence type="predicted"/>